<gene>
    <name evidence="2" type="ORF">NE695_09260</name>
</gene>
<dbReference type="SUPFAM" id="SSF47413">
    <property type="entry name" value="lambda repressor-like DNA-binding domains"/>
    <property type="match status" value="1"/>
</dbReference>
<dbReference type="CDD" id="cd00093">
    <property type="entry name" value="HTH_XRE"/>
    <property type="match status" value="1"/>
</dbReference>
<dbReference type="Gene3D" id="1.10.260.40">
    <property type="entry name" value="lambda repressor-like DNA-binding domains"/>
    <property type="match status" value="1"/>
</dbReference>
<feature type="domain" description="HTH cro/C1-type" evidence="1">
    <location>
        <begin position="7"/>
        <end position="61"/>
    </location>
</feature>
<protein>
    <submittedName>
        <fullName evidence="2">Helix-turn-helix domain-containing protein</fullName>
    </submittedName>
</protein>
<dbReference type="SMART" id="SM00530">
    <property type="entry name" value="HTH_XRE"/>
    <property type="match status" value="1"/>
</dbReference>
<evidence type="ECO:0000313" key="3">
    <source>
        <dbReference type="Proteomes" id="UP001524473"/>
    </source>
</evidence>
<organism evidence="2 3">
    <name type="scientific">Neglectibacter timonensis</name>
    <dbReference type="NCBI Taxonomy" id="1776382"/>
    <lineage>
        <taxon>Bacteria</taxon>
        <taxon>Bacillati</taxon>
        <taxon>Bacillota</taxon>
        <taxon>Clostridia</taxon>
        <taxon>Eubacteriales</taxon>
        <taxon>Oscillospiraceae</taxon>
        <taxon>Neglectibacter</taxon>
    </lineage>
</organism>
<dbReference type="InterPro" id="IPR010982">
    <property type="entry name" value="Lambda_DNA-bd_dom_sf"/>
</dbReference>
<evidence type="ECO:0000259" key="1">
    <source>
        <dbReference type="PROSITE" id="PS50943"/>
    </source>
</evidence>
<dbReference type="InterPro" id="IPR001387">
    <property type="entry name" value="Cro/C1-type_HTH"/>
</dbReference>
<name>A0ABT1RZJ5_9FIRM</name>
<dbReference type="GeneID" id="90533781"/>
<accession>A0ABT1RZJ5</accession>
<reference evidence="2 3" key="1">
    <citation type="submission" date="2022-06" db="EMBL/GenBank/DDBJ databases">
        <title>Isolation of gut microbiota from human fecal samples.</title>
        <authorList>
            <person name="Pamer E.G."/>
            <person name="Barat B."/>
            <person name="Waligurski E."/>
            <person name="Medina S."/>
            <person name="Paddock L."/>
            <person name="Mostad J."/>
        </authorList>
    </citation>
    <scope>NUCLEOTIDE SEQUENCE [LARGE SCALE GENOMIC DNA]</scope>
    <source>
        <strain evidence="2 3">DFI.9.73</strain>
    </source>
</reference>
<dbReference type="Pfam" id="PF13443">
    <property type="entry name" value="HTH_26"/>
    <property type="match status" value="1"/>
</dbReference>
<keyword evidence="3" id="KW-1185">Reference proteome</keyword>
<dbReference type="RefSeq" id="WP_082942319.1">
    <property type="nucleotide sequence ID" value="NZ_CABKVV010000014.1"/>
</dbReference>
<proteinExistence type="predicted"/>
<dbReference type="PROSITE" id="PS50943">
    <property type="entry name" value="HTH_CROC1"/>
    <property type="match status" value="1"/>
</dbReference>
<evidence type="ECO:0000313" key="2">
    <source>
        <dbReference type="EMBL" id="MCQ4840101.1"/>
    </source>
</evidence>
<comment type="caution">
    <text evidence="2">The sequence shown here is derived from an EMBL/GenBank/DDBJ whole genome shotgun (WGS) entry which is preliminary data.</text>
</comment>
<dbReference type="EMBL" id="JANFZH010000019">
    <property type="protein sequence ID" value="MCQ4840101.1"/>
    <property type="molecule type" value="Genomic_DNA"/>
</dbReference>
<dbReference type="Proteomes" id="UP001524473">
    <property type="component" value="Unassembled WGS sequence"/>
</dbReference>
<sequence>MTVAESIRYLMDQRGWTVADLTRASGVARSTIDNMFSRGTGITNSTLEAIAEAFGLTAVQVLSMGNAMVELTPEQQEFFMDWAALTGEQKQIVAEVVRQFHRTRP</sequence>